<dbReference type="Proteomes" id="UP001595772">
    <property type="component" value="Unassembled WGS sequence"/>
</dbReference>
<dbReference type="RefSeq" id="WP_379497420.1">
    <property type="nucleotide sequence ID" value="NZ_JBHSAO010000011.1"/>
</dbReference>
<organism evidence="1 2">
    <name type="scientific">Oceanobacillus longus</name>
    <dbReference type="NCBI Taxonomy" id="930120"/>
    <lineage>
        <taxon>Bacteria</taxon>
        <taxon>Bacillati</taxon>
        <taxon>Bacillota</taxon>
        <taxon>Bacilli</taxon>
        <taxon>Bacillales</taxon>
        <taxon>Bacillaceae</taxon>
        <taxon>Oceanobacillus</taxon>
    </lineage>
</organism>
<evidence type="ECO:0008006" key="3">
    <source>
        <dbReference type="Google" id="ProtNLM"/>
    </source>
</evidence>
<dbReference type="EMBL" id="JBHSAO010000011">
    <property type="protein sequence ID" value="MFC4024919.1"/>
    <property type="molecule type" value="Genomic_DNA"/>
</dbReference>
<comment type="caution">
    <text evidence="1">The sequence shown here is derived from an EMBL/GenBank/DDBJ whole genome shotgun (WGS) entry which is preliminary data.</text>
</comment>
<protein>
    <recommendedName>
        <fullName evidence="3">BH0509 family protein</fullName>
    </recommendedName>
</protein>
<sequence length="55" mass="6789">MKSFFYICNSMTVKLGRNLQEEEIRFLQWMYERYTKEQLEAELKQKEFILCTVNS</sequence>
<accession>A0ABV8GYK7</accession>
<proteinExistence type="predicted"/>
<name>A0ABV8GYK7_9BACI</name>
<keyword evidence="2" id="KW-1185">Reference proteome</keyword>
<gene>
    <name evidence="1" type="ORF">ACFOUV_14080</name>
</gene>
<evidence type="ECO:0000313" key="2">
    <source>
        <dbReference type="Proteomes" id="UP001595772"/>
    </source>
</evidence>
<reference evidence="2" key="1">
    <citation type="journal article" date="2019" name="Int. J. Syst. Evol. Microbiol.">
        <title>The Global Catalogue of Microorganisms (GCM) 10K type strain sequencing project: providing services to taxonomists for standard genome sequencing and annotation.</title>
        <authorList>
            <consortium name="The Broad Institute Genomics Platform"/>
            <consortium name="The Broad Institute Genome Sequencing Center for Infectious Disease"/>
            <person name="Wu L."/>
            <person name="Ma J."/>
        </authorList>
    </citation>
    <scope>NUCLEOTIDE SEQUENCE [LARGE SCALE GENOMIC DNA]</scope>
    <source>
        <strain evidence="2">IBRC-M 10703</strain>
    </source>
</reference>
<evidence type="ECO:0000313" key="1">
    <source>
        <dbReference type="EMBL" id="MFC4024919.1"/>
    </source>
</evidence>